<evidence type="ECO:0000313" key="3">
    <source>
        <dbReference type="Proteomes" id="UP001359559"/>
    </source>
</evidence>
<evidence type="ECO:0000256" key="1">
    <source>
        <dbReference type="SAM" id="MobiDB-lite"/>
    </source>
</evidence>
<dbReference type="EMBL" id="JAYKXN010000008">
    <property type="protein sequence ID" value="KAK7263457.1"/>
    <property type="molecule type" value="Genomic_DNA"/>
</dbReference>
<proteinExistence type="predicted"/>
<dbReference type="Proteomes" id="UP001359559">
    <property type="component" value="Unassembled WGS sequence"/>
</dbReference>
<feature type="compositionally biased region" description="Basic and acidic residues" evidence="1">
    <location>
        <begin position="19"/>
        <end position="31"/>
    </location>
</feature>
<organism evidence="2 3">
    <name type="scientific">Clitoria ternatea</name>
    <name type="common">Butterfly pea</name>
    <dbReference type="NCBI Taxonomy" id="43366"/>
    <lineage>
        <taxon>Eukaryota</taxon>
        <taxon>Viridiplantae</taxon>
        <taxon>Streptophyta</taxon>
        <taxon>Embryophyta</taxon>
        <taxon>Tracheophyta</taxon>
        <taxon>Spermatophyta</taxon>
        <taxon>Magnoliopsida</taxon>
        <taxon>eudicotyledons</taxon>
        <taxon>Gunneridae</taxon>
        <taxon>Pentapetalae</taxon>
        <taxon>rosids</taxon>
        <taxon>fabids</taxon>
        <taxon>Fabales</taxon>
        <taxon>Fabaceae</taxon>
        <taxon>Papilionoideae</taxon>
        <taxon>50 kb inversion clade</taxon>
        <taxon>NPAAA clade</taxon>
        <taxon>indigoferoid/millettioid clade</taxon>
        <taxon>Phaseoleae</taxon>
        <taxon>Clitoria</taxon>
    </lineage>
</organism>
<evidence type="ECO:0000313" key="2">
    <source>
        <dbReference type="EMBL" id="KAK7263457.1"/>
    </source>
</evidence>
<dbReference type="AlphaFoldDB" id="A0AAN9ETY6"/>
<name>A0AAN9ETY6_CLITE</name>
<protein>
    <submittedName>
        <fullName evidence="2">Uncharacterized protein</fullName>
    </submittedName>
</protein>
<feature type="region of interest" description="Disordered" evidence="1">
    <location>
        <begin position="1"/>
        <end position="65"/>
    </location>
</feature>
<comment type="caution">
    <text evidence="2">The sequence shown here is derived from an EMBL/GenBank/DDBJ whole genome shotgun (WGS) entry which is preliminary data.</text>
</comment>
<gene>
    <name evidence="2" type="ORF">RJT34_31047</name>
</gene>
<sequence length="155" mass="17134">MEKVRVREREEDEADEREDGPIERRRVDRRGLAVSGRRSSSVEAGSRKKTTGPVVSELQRPGPPKMACAEVSAVWLGETGRDQVDDEEDEGGVDDNFFEFVKKCLALSYAGWSIGTLNPCCFLWYPCACGRGPTLYARSHTGILSPPWLVASPST</sequence>
<reference evidence="2 3" key="1">
    <citation type="submission" date="2024-01" db="EMBL/GenBank/DDBJ databases">
        <title>The genomes of 5 underutilized Papilionoideae crops provide insights into root nodulation and disease resistance.</title>
        <authorList>
            <person name="Yuan L."/>
        </authorList>
    </citation>
    <scope>NUCLEOTIDE SEQUENCE [LARGE SCALE GENOMIC DNA]</scope>
    <source>
        <strain evidence="2">LY-2023</strain>
        <tissue evidence="2">Leaf</tissue>
    </source>
</reference>
<keyword evidence="3" id="KW-1185">Reference proteome</keyword>
<accession>A0AAN9ETY6</accession>